<feature type="signal peptide" evidence="1">
    <location>
        <begin position="1"/>
        <end position="21"/>
    </location>
</feature>
<reference evidence="2 3" key="1">
    <citation type="journal article" date="2018" name="Evol. Lett.">
        <title>Horizontal gene cluster transfer increased hallucinogenic mushroom diversity.</title>
        <authorList>
            <person name="Reynolds H.T."/>
            <person name="Vijayakumar V."/>
            <person name="Gluck-Thaler E."/>
            <person name="Korotkin H.B."/>
            <person name="Matheny P.B."/>
            <person name="Slot J.C."/>
        </authorList>
    </citation>
    <scope>NUCLEOTIDE SEQUENCE [LARGE SCALE GENOMIC DNA]</scope>
    <source>
        <strain evidence="2 3">SRW20</strain>
    </source>
</reference>
<feature type="chain" id="PRO_5019015369" evidence="1">
    <location>
        <begin position="22"/>
        <end position="324"/>
    </location>
</feature>
<dbReference type="InParanoid" id="A0A409VQZ4"/>
<proteinExistence type="predicted"/>
<dbReference type="EMBL" id="NHYE01005590">
    <property type="protein sequence ID" value="PPQ68674.1"/>
    <property type="molecule type" value="Genomic_DNA"/>
</dbReference>
<keyword evidence="1" id="KW-0732">Signal</keyword>
<name>A0A409VQZ4_9AGAR</name>
<organism evidence="2 3">
    <name type="scientific">Gymnopilus dilepis</name>
    <dbReference type="NCBI Taxonomy" id="231916"/>
    <lineage>
        <taxon>Eukaryota</taxon>
        <taxon>Fungi</taxon>
        <taxon>Dikarya</taxon>
        <taxon>Basidiomycota</taxon>
        <taxon>Agaricomycotina</taxon>
        <taxon>Agaricomycetes</taxon>
        <taxon>Agaricomycetidae</taxon>
        <taxon>Agaricales</taxon>
        <taxon>Agaricineae</taxon>
        <taxon>Hymenogastraceae</taxon>
        <taxon>Gymnopilus</taxon>
    </lineage>
</organism>
<evidence type="ECO:0000313" key="2">
    <source>
        <dbReference type="EMBL" id="PPQ68674.1"/>
    </source>
</evidence>
<protein>
    <submittedName>
        <fullName evidence="2">Uncharacterized protein</fullName>
    </submittedName>
</protein>
<gene>
    <name evidence="2" type="ORF">CVT26_002957</name>
</gene>
<evidence type="ECO:0000313" key="3">
    <source>
        <dbReference type="Proteomes" id="UP000284706"/>
    </source>
</evidence>
<comment type="caution">
    <text evidence="2">The sequence shown here is derived from an EMBL/GenBank/DDBJ whole genome shotgun (WGS) entry which is preliminary data.</text>
</comment>
<accession>A0A409VQZ4</accession>
<dbReference type="Proteomes" id="UP000284706">
    <property type="component" value="Unassembled WGS sequence"/>
</dbReference>
<dbReference type="AlphaFoldDB" id="A0A409VQZ4"/>
<keyword evidence="3" id="KW-1185">Reference proteome</keyword>
<evidence type="ECO:0000256" key="1">
    <source>
        <dbReference type="SAM" id="SignalP"/>
    </source>
</evidence>
<dbReference type="OrthoDB" id="3256306at2759"/>
<sequence length="324" mass="34561">MSVKGFIKFALLAAHILGALASPIENVRLITCIPAHLLIIVFGTEQRADDELVQTPAGLVPKSNVHAVPEGARVHQSPSEVQIIASNGTVIHSRPFTKSAGPLKKPPSSNLARRTLQSGYVAYAYWENTGSQPIAFFGTNWNVPPTPSSWDGQLLYWFNGLVPGDFNGILQPVLQYGTSPAGGGQYYAIASWWLIGNNVYHSSIQQVSPGTALEGHMALTGISTSGGVTTYSYSSYFPGYSTPSISASTTGVLNWAYEALEIYTTASTSDLPSGSTDLTAVDIKFNDNSHLSTIPWTAISDTTDGISMSVISNSGTNGHLRITY</sequence>